<evidence type="ECO:0000256" key="5">
    <source>
        <dbReference type="ARBA" id="ARBA00023136"/>
    </source>
</evidence>
<evidence type="ECO:0000256" key="6">
    <source>
        <dbReference type="SAM" id="MobiDB-lite"/>
    </source>
</evidence>
<keyword evidence="5 7" id="KW-0472">Membrane</keyword>
<feature type="transmembrane region" description="Helical" evidence="7">
    <location>
        <begin position="83"/>
        <end position="103"/>
    </location>
</feature>
<dbReference type="SUPFAM" id="SSF103473">
    <property type="entry name" value="MFS general substrate transporter"/>
    <property type="match status" value="1"/>
</dbReference>
<feature type="domain" description="Major facilitator superfamily (MFS) profile" evidence="8">
    <location>
        <begin position="45"/>
        <end position="503"/>
    </location>
</feature>
<dbReference type="AlphaFoldDB" id="A0A9D4S3P2"/>
<keyword evidence="3 7" id="KW-0812">Transmembrane</keyword>
<comment type="subcellular location">
    <subcellularLocation>
        <location evidence="1">Membrane</location>
        <topology evidence="1">Multi-pass membrane protein</topology>
    </subcellularLocation>
</comment>
<accession>A0A9D4S3P2</accession>
<gene>
    <name evidence="9" type="ORF">DPMN_014681</name>
</gene>
<dbReference type="CDD" id="cd17330">
    <property type="entry name" value="MFS_SLC46_TetA_like"/>
    <property type="match status" value="1"/>
</dbReference>
<evidence type="ECO:0000256" key="4">
    <source>
        <dbReference type="ARBA" id="ARBA00022989"/>
    </source>
</evidence>
<evidence type="ECO:0000256" key="1">
    <source>
        <dbReference type="ARBA" id="ARBA00004141"/>
    </source>
</evidence>
<keyword evidence="10" id="KW-1185">Reference proteome</keyword>
<dbReference type="InterPro" id="IPR036259">
    <property type="entry name" value="MFS_trans_sf"/>
</dbReference>
<feature type="transmembrane region" description="Helical" evidence="7">
    <location>
        <begin position="214"/>
        <end position="238"/>
    </location>
</feature>
<feature type="transmembrane region" description="Helical" evidence="7">
    <location>
        <begin position="479"/>
        <end position="500"/>
    </location>
</feature>
<dbReference type="PRINTS" id="PR01035">
    <property type="entry name" value="TCRTETA"/>
</dbReference>
<comment type="caution">
    <text evidence="9">The sequence shown here is derived from an EMBL/GenBank/DDBJ whole genome shotgun (WGS) entry which is preliminary data.</text>
</comment>
<feature type="transmembrane region" description="Helical" evidence="7">
    <location>
        <begin position="170"/>
        <end position="194"/>
    </location>
</feature>
<reference evidence="9" key="2">
    <citation type="submission" date="2020-11" db="EMBL/GenBank/DDBJ databases">
        <authorList>
            <person name="McCartney M.A."/>
            <person name="Auch B."/>
            <person name="Kono T."/>
            <person name="Mallez S."/>
            <person name="Becker A."/>
            <person name="Gohl D.M."/>
            <person name="Silverstein K.A.T."/>
            <person name="Koren S."/>
            <person name="Bechman K.B."/>
            <person name="Herman A."/>
            <person name="Abrahante J.E."/>
            <person name="Garbe J."/>
        </authorList>
    </citation>
    <scope>NUCLEOTIDE SEQUENCE</scope>
    <source>
        <strain evidence="9">Duluth1</strain>
        <tissue evidence="9">Whole animal</tissue>
    </source>
</reference>
<proteinExistence type="predicted"/>
<dbReference type="InterPro" id="IPR011701">
    <property type="entry name" value="MFS"/>
</dbReference>
<dbReference type="PROSITE" id="PS50850">
    <property type="entry name" value="MFS"/>
    <property type="match status" value="1"/>
</dbReference>
<dbReference type="Proteomes" id="UP000828390">
    <property type="component" value="Unassembled WGS sequence"/>
</dbReference>
<feature type="region of interest" description="Disordered" evidence="6">
    <location>
        <begin position="328"/>
        <end position="385"/>
    </location>
</feature>
<feature type="non-terminal residue" evidence="9">
    <location>
        <position position="1"/>
    </location>
</feature>
<feature type="compositionally biased region" description="Basic and acidic residues" evidence="6">
    <location>
        <begin position="349"/>
        <end position="365"/>
    </location>
</feature>
<dbReference type="InterPro" id="IPR001958">
    <property type="entry name" value="Tet-R_TetA/multi-R_MdtG-like"/>
</dbReference>
<dbReference type="EMBL" id="JAIWYP010000001">
    <property type="protein sequence ID" value="KAH3890596.1"/>
    <property type="molecule type" value="Genomic_DNA"/>
</dbReference>
<protein>
    <recommendedName>
        <fullName evidence="8">Major facilitator superfamily (MFS) profile domain-containing protein</fullName>
    </recommendedName>
</protein>
<evidence type="ECO:0000259" key="8">
    <source>
        <dbReference type="PROSITE" id="PS50850"/>
    </source>
</evidence>
<dbReference type="GO" id="GO:0022857">
    <property type="term" value="F:transmembrane transporter activity"/>
    <property type="evidence" value="ECO:0007669"/>
    <property type="project" value="InterPro"/>
</dbReference>
<evidence type="ECO:0000313" key="9">
    <source>
        <dbReference type="EMBL" id="KAH3890596.1"/>
    </source>
</evidence>
<dbReference type="InterPro" id="IPR020846">
    <property type="entry name" value="MFS_dom"/>
</dbReference>
<name>A0A9D4S3P2_DREPO</name>
<dbReference type="PANTHER" id="PTHR23504">
    <property type="entry name" value="MAJOR FACILITATOR SUPERFAMILY DOMAIN-CONTAINING PROTEIN 10"/>
    <property type="match status" value="1"/>
</dbReference>
<feature type="compositionally biased region" description="Basic and acidic residues" evidence="6">
    <location>
        <begin position="328"/>
        <end position="338"/>
    </location>
</feature>
<organism evidence="9 10">
    <name type="scientific">Dreissena polymorpha</name>
    <name type="common">Zebra mussel</name>
    <name type="synonym">Mytilus polymorpha</name>
    <dbReference type="NCBI Taxonomy" id="45954"/>
    <lineage>
        <taxon>Eukaryota</taxon>
        <taxon>Metazoa</taxon>
        <taxon>Spiralia</taxon>
        <taxon>Lophotrochozoa</taxon>
        <taxon>Mollusca</taxon>
        <taxon>Bivalvia</taxon>
        <taxon>Autobranchia</taxon>
        <taxon>Heteroconchia</taxon>
        <taxon>Euheterodonta</taxon>
        <taxon>Imparidentia</taxon>
        <taxon>Neoheterodontei</taxon>
        <taxon>Myida</taxon>
        <taxon>Dreissenoidea</taxon>
        <taxon>Dreissenidae</taxon>
        <taxon>Dreissena</taxon>
    </lineage>
</organism>
<dbReference type="Pfam" id="PF07690">
    <property type="entry name" value="MFS_1"/>
    <property type="match status" value="1"/>
</dbReference>
<dbReference type="PANTHER" id="PTHR23504:SF15">
    <property type="entry name" value="MAJOR FACILITATOR SUPERFAMILY (MFS) PROFILE DOMAIN-CONTAINING PROTEIN"/>
    <property type="match status" value="1"/>
</dbReference>
<sequence length="503" mass="55792">MATNDATQESTVGRRKSSAAWATMKKVKRQLRLTNEGATPVQWKLVFLVFMSLFSSSFNVTFLFPFLPEMILMFGYKEEEKGYYAGFVASALFVGRFFGSYFWGWLSDRVGRKPVMLLTILLNGLSSLAFGFTTSITFAIITRLFSGLVNGTVGTSKTILYEISDNTNQAVGMSIISVAWGMGMMVGPAVGGYLANPCKRYPEMFPSEGFFFKFPYFLPGFIAFCLCFLPFVLDIFFLPETLNMKKTEVEVIVIEEPGKASIEDAIVDDRENFQGPGHMVGPSPGLTVSVEDLHLESEGATFLAGHKKELQVSRHGITAINIDTNHTDRSYDSVKNGKEGLSNVNESDVSVKEKLPESVDVKDEEVTLLNGDKTEKSPEKKKPKNVPRCCWQFLNWPTVRMMREHDVVLAVGLYSLFSISVIGVEEIFTVWAATETFYDGLGFEPSQIGAVMGASALPLLFLQLVVFPNLCRRLGIKNTLLVCTVISLVMTQATPLLHLLTNV</sequence>
<feature type="transmembrane region" description="Helical" evidence="7">
    <location>
        <begin position="45"/>
        <end position="67"/>
    </location>
</feature>
<evidence type="ECO:0000313" key="10">
    <source>
        <dbReference type="Proteomes" id="UP000828390"/>
    </source>
</evidence>
<reference evidence="9" key="1">
    <citation type="journal article" date="2019" name="bioRxiv">
        <title>The Genome of the Zebra Mussel, Dreissena polymorpha: A Resource for Invasive Species Research.</title>
        <authorList>
            <person name="McCartney M.A."/>
            <person name="Auch B."/>
            <person name="Kono T."/>
            <person name="Mallez S."/>
            <person name="Zhang Y."/>
            <person name="Obille A."/>
            <person name="Becker A."/>
            <person name="Abrahante J.E."/>
            <person name="Garbe J."/>
            <person name="Badalamenti J.P."/>
            <person name="Herman A."/>
            <person name="Mangelson H."/>
            <person name="Liachko I."/>
            <person name="Sullivan S."/>
            <person name="Sone E.D."/>
            <person name="Koren S."/>
            <person name="Silverstein K.A.T."/>
            <person name="Beckman K.B."/>
            <person name="Gohl D.M."/>
        </authorList>
    </citation>
    <scope>NUCLEOTIDE SEQUENCE</scope>
    <source>
        <strain evidence="9">Duluth1</strain>
        <tissue evidence="9">Whole animal</tissue>
    </source>
</reference>
<dbReference type="Gene3D" id="1.20.1250.20">
    <property type="entry name" value="MFS general substrate transporter like domains"/>
    <property type="match status" value="1"/>
</dbReference>
<feature type="transmembrane region" description="Helical" evidence="7">
    <location>
        <begin position="407"/>
        <end position="428"/>
    </location>
</feature>
<evidence type="ECO:0000256" key="7">
    <source>
        <dbReference type="SAM" id="Phobius"/>
    </source>
</evidence>
<keyword evidence="2" id="KW-0813">Transport</keyword>
<feature type="transmembrane region" description="Helical" evidence="7">
    <location>
        <begin position="448"/>
        <end position="467"/>
    </location>
</feature>
<evidence type="ECO:0000256" key="3">
    <source>
        <dbReference type="ARBA" id="ARBA00022692"/>
    </source>
</evidence>
<feature type="transmembrane region" description="Helical" evidence="7">
    <location>
        <begin position="115"/>
        <end position="141"/>
    </location>
</feature>
<keyword evidence="4 7" id="KW-1133">Transmembrane helix</keyword>
<dbReference type="GO" id="GO:0016020">
    <property type="term" value="C:membrane"/>
    <property type="evidence" value="ECO:0007669"/>
    <property type="project" value="UniProtKB-SubCell"/>
</dbReference>
<evidence type="ECO:0000256" key="2">
    <source>
        <dbReference type="ARBA" id="ARBA00022448"/>
    </source>
</evidence>